<protein>
    <submittedName>
        <fullName evidence="8">Glycosyl hydrolase 5 family protein (Allergen Ch a o 3)</fullName>
    </submittedName>
</protein>
<evidence type="ECO:0000313" key="7">
    <source>
        <dbReference type="EMBL" id="CAI4009193.1"/>
    </source>
</evidence>
<keyword evidence="9" id="KW-1185">Reference proteome</keyword>
<reference evidence="7" key="1">
    <citation type="submission" date="2022-10" db="EMBL/GenBank/DDBJ databases">
        <authorList>
            <person name="Chen Y."/>
            <person name="Dougan E. K."/>
            <person name="Chan C."/>
            <person name="Rhodes N."/>
            <person name="Thang M."/>
        </authorList>
    </citation>
    <scope>NUCLEOTIDE SEQUENCE</scope>
</reference>
<feature type="domain" description="Glycoside hydrolase family 5" evidence="6">
    <location>
        <begin position="153"/>
        <end position="440"/>
    </location>
</feature>
<accession>A0A9P1GDP3</accession>
<dbReference type="EMBL" id="CAMXCT020004458">
    <property type="protein sequence ID" value="CAL1162568.1"/>
    <property type="molecule type" value="Genomic_DNA"/>
</dbReference>
<dbReference type="Gene3D" id="3.20.20.80">
    <property type="entry name" value="Glycosidases"/>
    <property type="match status" value="1"/>
</dbReference>
<dbReference type="GO" id="GO:0004553">
    <property type="term" value="F:hydrolase activity, hydrolyzing O-glycosyl compounds"/>
    <property type="evidence" value="ECO:0007669"/>
    <property type="project" value="InterPro"/>
</dbReference>
<comment type="similarity">
    <text evidence="1 4">Belongs to the glycosyl hydrolase 5 (cellulase A) family.</text>
</comment>
<dbReference type="PANTHER" id="PTHR31263">
    <property type="entry name" value="CELLULASE FAMILY PROTEIN (AFU_ORTHOLOGUE AFUA_5G14560)"/>
    <property type="match status" value="1"/>
</dbReference>
<feature type="signal peptide" evidence="5">
    <location>
        <begin position="1"/>
        <end position="19"/>
    </location>
</feature>
<dbReference type="PANTHER" id="PTHR31263:SF0">
    <property type="entry name" value="CELLULASE FAMILY PROTEIN (AFU_ORTHOLOGUE AFUA_5G14560)"/>
    <property type="match status" value="1"/>
</dbReference>
<sequence length="603" mass="66247">MGFRLSIFLFVSLIHQTRSRDNSPLHCCFAPTNRPVVLACDQYQDDFIKEVPFAYFGVVPFERRICGSDQPRGYSNSSLGDGSPGGVHIQHHLSSNCVKKKTCEVHWSDFSHLCSECSELLVRWVCASDAAPSGGARNQAVFGPLRASGSQLLDATGKEVRLQGINWPGLHITHVPSGLDRTPLMSMALRIKALGFNVVRLTWDTNTVRSNPVVSTRLVAANPQLVGRRALEVMEEVIKALEVVGLAVWLDNHMLDTDWCCSDNDCNGFWFNAHHPEEHWVDAWRKVAKMSLPYKAVLGAGLKNEIRAMISGKSWGSGAFCSAGFFDRGHVENITNFTAATWSSGPSSLQWRAAAERAGYAILEENPNLLISIGGLDYSSDLRELKELPNLPKERIVYEAHSYPWQKVTKVVNVALPGAIPGNASGKTHPGSLDDVWQTCTTLGDACAGITCTGTDHCYARRGTPDGPLRGAEPAHGHFSKINRFRTDRSDFSAQTDAWWGFLVKENAVPVILTEFGMSQDWQGDATAALWFSQISEYIKSAKKGGLDWMYWTLIGEQEGGTSRHAGQTESFGVLNHCNTAPAATAHVEAIQALMSTKEAWLV</sequence>
<dbReference type="SUPFAM" id="SSF51445">
    <property type="entry name" value="(Trans)glycosidases"/>
    <property type="match status" value="1"/>
</dbReference>
<dbReference type="GO" id="GO:0000272">
    <property type="term" value="P:polysaccharide catabolic process"/>
    <property type="evidence" value="ECO:0007669"/>
    <property type="project" value="InterPro"/>
</dbReference>
<evidence type="ECO:0000256" key="5">
    <source>
        <dbReference type="SAM" id="SignalP"/>
    </source>
</evidence>
<name>A0A9P1GDP3_9DINO</name>
<feature type="chain" id="PRO_5043272991" evidence="5">
    <location>
        <begin position="20"/>
        <end position="603"/>
    </location>
</feature>
<proteinExistence type="inferred from homology"/>
<evidence type="ECO:0000256" key="2">
    <source>
        <dbReference type="ARBA" id="ARBA00022801"/>
    </source>
</evidence>
<keyword evidence="3 4" id="KW-0326">Glycosidase</keyword>
<keyword evidence="2 4" id="KW-0378">Hydrolase</keyword>
<evidence type="ECO:0000313" key="9">
    <source>
        <dbReference type="Proteomes" id="UP001152797"/>
    </source>
</evidence>
<dbReference type="EMBL" id="CAMXCT030004458">
    <property type="protein sequence ID" value="CAL4796505.1"/>
    <property type="molecule type" value="Genomic_DNA"/>
</dbReference>
<keyword evidence="5" id="KW-0732">Signal</keyword>
<dbReference type="Pfam" id="PF00150">
    <property type="entry name" value="Cellulase"/>
    <property type="match status" value="1"/>
</dbReference>
<organism evidence="7">
    <name type="scientific">Cladocopium goreaui</name>
    <dbReference type="NCBI Taxonomy" id="2562237"/>
    <lineage>
        <taxon>Eukaryota</taxon>
        <taxon>Sar</taxon>
        <taxon>Alveolata</taxon>
        <taxon>Dinophyceae</taxon>
        <taxon>Suessiales</taxon>
        <taxon>Symbiodiniaceae</taxon>
        <taxon>Cladocopium</taxon>
    </lineage>
</organism>
<evidence type="ECO:0000259" key="6">
    <source>
        <dbReference type="Pfam" id="PF00150"/>
    </source>
</evidence>
<dbReference type="Proteomes" id="UP001152797">
    <property type="component" value="Unassembled WGS sequence"/>
</dbReference>
<dbReference type="InterPro" id="IPR001547">
    <property type="entry name" value="Glyco_hydro_5"/>
</dbReference>
<dbReference type="OrthoDB" id="442731at2759"/>
<comment type="caution">
    <text evidence="7">The sequence shown here is derived from an EMBL/GenBank/DDBJ whole genome shotgun (WGS) entry which is preliminary data.</text>
</comment>
<evidence type="ECO:0000256" key="4">
    <source>
        <dbReference type="RuleBase" id="RU361153"/>
    </source>
</evidence>
<dbReference type="InterPro" id="IPR017853">
    <property type="entry name" value="GH"/>
</dbReference>
<evidence type="ECO:0000256" key="1">
    <source>
        <dbReference type="ARBA" id="ARBA00005641"/>
    </source>
</evidence>
<evidence type="ECO:0000256" key="3">
    <source>
        <dbReference type="ARBA" id="ARBA00023295"/>
    </source>
</evidence>
<gene>
    <name evidence="7" type="ORF">C1SCF055_LOCUS34566</name>
</gene>
<dbReference type="EMBL" id="CAMXCT010004458">
    <property type="protein sequence ID" value="CAI4009193.1"/>
    <property type="molecule type" value="Genomic_DNA"/>
</dbReference>
<dbReference type="AlphaFoldDB" id="A0A9P1GDP3"/>
<evidence type="ECO:0000313" key="8">
    <source>
        <dbReference type="EMBL" id="CAL4796505.1"/>
    </source>
</evidence>
<reference evidence="8 9" key="2">
    <citation type="submission" date="2024-05" db="EMBL/GenBank/DDBJ databases">
        <authorList>
            <person name="Chen Y."/>
            <person name="Shah S."/>
            <person name="Dougan E. K."/>
            <person name="Thang M."/>
            <person name="Chan C."/>
        </authorList>
    </citation>
    <scope>NUCLEOTIDE SEQUENCE [LARGE SCALE GENOMIC DNA]</scope>
</reference>